<dbReference type="Proteomes" id="UP000215137">
    <property type="component" value="Plasmid pBkBDGP4A"/>
</dbReference>
<evidence type="ECO:0000313" key="3">
    <source>
        <dbReference type="Proteomes" id="UP000215137"/>
    </source>
</evidence>
<dbReference type="InterPro" id="IPR010982">
    <property type="entry name" value="Lambda_DNA-bd_dom_sf"/>
</dbReference>
<gene>
    <name evidence="2" type="ORF">CKF48_22915</name>
</gene>
<evidence type="ECO:0000259" key="1">
    <source>
        <dbReference type="PROSITE" id="PS50943"/>
    </source>
</evidence>
<dbReference type="EMBL" id="CP022984">
    <property type="protein sequence ID" value="ASV70143.1"/>
    <property type="molecule type" value="Genomic_DNA"/>
</dbReference>
<dbReference type="Pfam" id="PF01381">
    <property type="entry name" value="HTH_3"/>
    <property type="match status" value="1"/>
</dbReference>
<dbReference type="RefSeq" id="WP_095373705.1">
    <property type="nucleotide sequence ID" value="NZ_CP022984.1"/>
</dbReference>
<evidence type="ECO:0000313" key="2">
    <source>
        <dbReference type="EMBL" id="ASV70143.1"/>
    </source>
</evidence>
<dbReference type="CDD" id="cd00093">
    <property type="entry name" value="HTH_XRE"/>
    <property type="match status" value="1"/>
</dbReference>
<dbReference type="KEGG" id="bko:CKF48_22915"/>
<proteinExistence type="predicted"/>
<feature type="domain" description="HTH cro/C1-type" evidence="1">
    <location>
        <begin position="538"/>
        <end position="584"/>
    </location>
</feature>
<dbReference type="Gene3D" id="1.10.260.40">
    <property type="entry name" value="lambda repressor-like DNA-binding domains"/>
    <property type="match status" value="1"/>
</dbReference>
<dbReference type="PROSITE" id="PS50943">
    <property type="entry name" value="HTH_CROC1"/>
    <property type="match status" value="1"/>
</dbReference>
<reference evidence="2 3" key="1">
    <citation type="submission" date="2017-08" db="EMBL/GenBank/DDBJ databases">
        <title>Complete Genome Sequence of Bacillus kochii Oregon-R-modENCODE STRAIN BDGP4, isolated from Drosophila melanogaster gut.</title>
        <authorList>
            <person name="Wan K.H."/>
            <person name="Yu C."/>
            <person name="Park S."/>
            <person name="Hammonds A.S."/>
            <person name="Booth B.W."/>
            <person name="Celniker S.E."/>
        </authorList>
    </citation>
    <scope>NUCLEOTIDE SEQUENCE [LARGE SCALE GENOMIC DNA]</scope>
    <source>
        <strain evidence="2 3">BDGP4</strain>
        <plasmid evidence="3">pbkbdgp4a</plasmid>
    </source>
</reference>
<dbReference type="OrthoDB" id="2455104at2"/>
<geneLocation type="plasmid" evidence="3">
    <name>pbkbdgp4a</name>
</geneLocation>
<accession>A0A248TPJ3</accession>
<dbReference type="SUPFAM" id="SSF47413">
    <property type="entry name" value="lambda repressor-like DNA-binding domains"/>
    <property type="match status" value="1"/>
</dbReference>
<name>A0A248TPJ3_9BACI</name>
<organism evidence="2 3">
    <name type="scientific">Cytobacillus kochii</name>
    <dbReference type="NCBI Taxonomy" id="859143"/>
    <lineage>
        <taxon>Bacteria</taxon>
        <taxon>Bacillati</taxon>
        <taxon>Bacillota</taxon>
        <taxon>Bacilli</taxon>
        <taxon>Bacillales</taxon>
        <taxon>Bacillaceae</taxon>
        <taxon>Cytobacillus</taxon>
    </lineage>
</organism>
<sequence length="591" mass="69693">MDYQQIPDTMMLPLPYIKIAIFEETKALFDDRPHVLSKWKSVAYNEHTTLNEEQSLSFHALYKLITNGFFPSETLNKSMIKQVVQNYEKIIHTMLHNYIIQEFPHEEVNKSMNQETIEDVQENQYLLMNMDAELNLLRDIVSKNKPFTSDESGLLSTEIIDNKGNIRGLAEIRPANHQVPSLTTDQEKLWINLIESTLSSLDEMTADLFDLITYLWMSSPKNNEGYIEFHSNDALQLRNIKARSTSKDELDYREEDRFNIMKRVAALSSIWVSLNDEQIKVVDMQNLDNRDLYTFKDFQRMFEVGKMRVAYDKRSGEPKGIYALEIRPSSILTPYLEREKPSIGLLDLKVFQYNHYTQRLHKRMIRYLSYQWKIRITKKNLQQPFKISTLLNILDISSRYNGVQKRDLFESVLDDLQRDQIIGTWTYTETIDEARIGKTNWFKGYWSKLQVRILPTEELLQNNRNITEFASKLREKSIIEHFYQMNTNGNTYELTTQEMAVTTESTPIVKPKIQSKPLNFEQQQMQFVEEIVLTPDSVKKAMKDRKMSIRQSAEEIGISHTTLSRYLRGEIKRQNKKNDEKILKWLQINHN</sequence>
<protein>
    <recommendedName>
        <fullName evidence="1">HTH cro/C1-type domain-containing protein</fullName>
    </recommendedName>
</protein>
<dbReference type="GO" id="GO:0003677">
    <property type="term" value="F:DNA binding"/>
    <property type="evidence" value="ECO:0007669"/>
    <property type="project" value="InterPro"/>
</dbReference>
<dbReference type="InterPro" id="IPR001387">
    <property type="entry name" value="Cro/C1-type_HTH"/>
</dbReference>
<keyword evidence="2" id="KW-0614">Plasmid</keyword>
<dbReference type="AlphaFoldDB" id="A0A248TPJ3"/>
<keyword evidence="3" id="KW-1185">Reference proteome</keyword>